<keyword evidence="2" id="KW-1003">Cell membrane</keyword>
<dbReference type="Proteomes" id="UP000366872">
    <property type="component" value="Unassembled WGS sequence"/>
</dbReference>
<dbReference type="SUPFAM" id="SSF109998">
    <property type="entry name" value="Triger factor/SurA peptide-binding domain-like"/>
    <property type="match status" value="1"/>
</dbReference>
<evidence type="ECO:0000313" key="5">
    <source>
        <dbReference type="EMBL" id="VGO17403.1"/>
    </source>
</evidence>
<dbReference type="PANTHER" id="PTHR47529:SF1">
    <property type="entry name" value="PERIPLASMIC CHAPERONE PPID"/>
    <property type="match status" value="1"/>
</dbReference>
<organism evidence="5 6">
    <name type="scientific">Pontiella desulfatans</name>
    <dbReference type="NCBI Taxonomy" id="2750659"/>
    <lineage>
        <taxon>Bacteria</taxon>
        <taxon>Pseudomonadati</taxon>
        <taxon>Kiritimatiellota</taxon>
        <taxon>Kiritimatiellia</taxon>
        <taxon>Kiritimatiellales</taxon>
        <taxon>Pontiellaceae</taxon>
        <taxon>Pontiella</taxon>
    </lineage>
</organism>
<keyword evidence="4" id="KW-0143">Chaperone</keyword>
<sequence length="561" mass="61802">MAMMISKFHKIIQSKVVWGIFAVAICFAFVTVYTGQKASSGSNQQVDPAKEVAGRLWGEEVSRQEYGRAYQHVYVMYSMMMGRALNINDEINEVITRAAWQRIATLKKANQMGLNATPDQVRNMIVRQPLFQNQQTGGYDKNAYNAFVTGFLPRTGLNAKSFEMMMAENVIIEKASSMAAQGALVTDDEVKKAFHLYNDKITVEYAALPQSLAGTPEVSDEDAKAYYDANPEQFRLPEKAIVKYISFDISAYTNQVSVTDEMVANFYEQNKQHFVKPETATNAVPEYKPLEEVKGTIVDLHINGLAGQKAFEAADAVVAQLSDETTTFEQAAEQAGREIVKNTPAFGATDRVKGIDPTAPFAKAAFNLESDKAHYYSDPVVGRKSVYVIALEKKLPAFLPAFDVVKADAIEAARITASEKAYVEKSESVHKDVEAAIKAGTSFADAISKYNMELQTTLPFNATTQLEGDFANEIMGSTVQYDAGTLVDLISTPSDFLMAYVATKELADEEATLPSMRDELAAGIKQQKAAQLAQAWQESLLKEANFEDLTKKADEETGEES</sequence>
<proteinExistence type="predicted"/>
<accession>A0A6C2UBZ8</accession>
<keyword evidence="3" id="KW-0472">Membrane</keyword>
<keyword evidence="6" id="KW-1185">Reference proteome</keyword>
<dbReference type="GO" id="GO:0005886">
    <property type="term" value="C:plasma membrane"/>
    <property type="evidence" value="ECO:0007669"/>
    <property type="project" value="UniProtKB-SubCell"/>
</dbReference>
<evidence type="ECO:0000256" key="2">
    <source>
        <dbReference type="ARBA" id="ARBA00022475"/>
    </source>
</evidence>
<name>A0A6C2UBZ8_PONDE</name>
<evidence type="ECO:0000256" key="3">
    <source>
        <dbReference type="ARBA" id="ARBA00023136"/>
    </source>
</evidence>
<dbReference type="RefSeq" id="WP_136082879.1">
    <property type="nucleotide sequence ID" value="NZ_CAAHFG010000004.1"/>
</dbReference>
<reference evidence="5 6" key="1">
    <citation type="submission" date="2019-04" db="EMBL/GenBank/DDBJ databases">
        <authorList>
            <person name="Van Vliet M D."/>
        </authorList>
    </citation>
    <scope>NUCLEOTIDE SEQUENCE [LARGE SCALE GENOMIC DNA]</scope>
    <source>
        <strain evidence="5 6">F1</strain>
    </source>
</reference>
<gene>
    <name evidence="5" type="primary">ppiD</name>
    <name evidence="5" type="ORF">PDESU_05999</name>
</gene>
<evidence type="ECO:0000256" key="1">
    <source>
        <dbReference type="ARBA" id="ARBA00004236"/>
    </source>
</evidence>
<dbReference type="InterPro" id="IPR052029">
    <property type="entry name" value="PpiD_chaperone"/>
</dbReference>
<dbReference type="AlphaFoldDB" id="A0A6C2UBZ8"/>
<protein>
    <submittedName>
        <fullName evidence="5">Peptidyl-prolyl cis-trans isomerase D</fullName>
    </submittedName>
</protein>
<dbReference type="GO" id="GO:0016853">
    <property type="term" value="F:isomerase activity"/>
    <property type="evidence" value="ECO:0007669"/>
    <property type="project" value="UniProtKB-KW"/>
</dbReference>
<dbReference type="InterPro" id="IPR027304">
    <property type="entry name" value="Trigger_fact/SurA_dom_sf"/>
</dbReference>
<comment type="subcellular location">
    <subcellularLocation>
        <location evidence="1">Cell membrane</location>
    </subcellularLocation>
</comment>
<dbReference type="Pfam" id="PF13623">
    <property type="entry name" value="SurA_N_2"/>
    <property type="match status" value="1"/>
</dbReference>
<keyword evidence="5" id="KW-0413">Isomerase</keyword>
<dbReference type="PANTHER" id="PTHR47529">
    <property type="entry name" value="PEPTIDYL-PROLYL CIS-TRANS ISOMERASE D"/>
    <property type="match status" value="1"/>
</dbReference>
<evidence type="ECO:0000313" key="6">
    <source>
        <dbReference type="Proteomes" id="UP000366872"/>
    </source>
</evidence>
<evidence type="ECO:0000256" key="4">
    <source>
        <dbReference type="ARBA" id="ARBA00023186"/>
    </source>
</evidence>
<dbReference type="EMBL" id="CAAHFG010000004">
    <property type="protein sequence ID" value="VGO17403.1"/>
    <property type="molecule type" value="Genomic_DNA"/>
</dbReference>